<feature type="domain" description="Mitogen-activated protein kinase kinase kinase N-terminal" evidence="2">
    <location>
        <begin position="24"/>
        <end position="238"/>
    </location>
</feature>
<feature type="domain" description="Mitogen-activated protein kinase kinase kinase N-terminal" evidence="2">
    <location>
        <begin position="397"/>
        <end position="628"/>
    </location>
</feature>
<feature type="compositionally biased region" description="Low complexity" evidence="1">
    <location>
        <begin position="15"/>
        <end position="27"/>
    </location>
</feature>
<feature type="compositionally biased region" description="Basic and acidic residues" evidence="1">
    <location>
        <begin position="67"/>
        <end position="79"/>
    </location>
</feature>
<protein>
    <recommendedName>
        <fullName evidence="2">Mitogen-activated protein kinase kinase kinase N-terminal domain-containing protein</fullName>
    </recommendedName>
</protein>
<keyword evidence="4" id="KW-1185">Reference proteome</keyword>
<gene>
    <name evidence="3" type="ORF">DGAL_LOCUS7638</name>
</gene>
<name>A0A8J2RN91_9CRUS</name>
<dbReference type="InterPro" id="IPR045801">
    <property type="entry name" value="MEKK4_N"/>
</dbReference>
<dbReference type="Pfam" id="PF19431">
    <property type="entry name" value="MEKK4_N"/>
    <property type="match status" value="4"/>
</dbReference>
<feature type="domain" description="Mitogen-activated protein kinase kinase kinase N-terminal" evidence="2">
    <location>
        <begin position="662"/>
        <end position="1035"/>
    </location>
</feature>
<feature type="compositionally biased region" description="Polar residues" evidence="1">
    <location>
        <begin position="35"/>
        <end position="50"/>
    </location>
</feature>
<feature type="domain" description="Mitogen-activated protein kinase kinase kinase N-terminal" evidence="2">
    <location>
        <begin position="256"/>
        <end position="377"/>
    </location>
</feature>
<evidence type="ECO:0000256" key="1">
    <source>
        <dbReference type="SAM" id="MobiDB-lite"/>
    </source>
</evidence>
<feature type="region of interest" description="Disordered" evidence="1">
    <location>
        <begin position="776"/>
        <end position="797"/>
    </location>
</feature>
<evidence type="ECO:0000313" key="4">
    <source>
        <dbReference type="Proteomes" id="UP000789390"/>
    </source>
</evidence>
<dbReference type="GO" id="GO:0000165">
    <property type="term" value="P:MAPK cascade"/>
    <property type="evidence" value="ECO:0007669"/>
    <property type="project" value="InterPro"/>
</dbReference>
<dbReference type="OrthoDB" id="1043025at2759"/>
<comment type="caution">
    <text evidence="3">The sequence shown here is derived from an EMBL/GenBank/DDBJ whole genome shotgun (WGS) entry which is preliminary data.</text>
</comment>
<feature type="compositionally biased region" description="Basic and acidic residues" evidence="1">
    <location>
        <begin position="87"/>
        <end position="101"/>
    </location>
</feature>
<dbReference type="Proteomes" id="UP000789390">
    <property type="component" value="Unassembled WGS sequence"/>
</dbReference>
<evidence type="ECO:0000313" key="3">
    <source>
        <dbReference type="EMBL" id="CAH0104724.1"/>
    </source>
</evidence>
<organism evidence="3 4">
    <name type="scientific">Daphnia galeata</name>
    <dbReference type="NCBI Taxonomy" id="27404"/>
    <lineage>
        <taxon>Eukaryota</taxon>
        <taxon>Metazoa</taxon>
        <taxon>Ecdysozoa</taxon>
        <taxon>Arthropoda</taxon>
        <taxon>Crustacea</taxon>
        <taxon>Branchiopoda</taxon>
        <taxon>Diplostraca</taxon>
        <taxon>Cladocera</taxon>
        <taxon>Anomopoda</taxon>
        <taxon>Daphniidae</taxon>
        <taxon>Daphnia</taxon>
    </lineage>
</organism>
<dbReference type="AlphaFoldDB" id="A0A8J2RN91"/>
<proteinExistence type="predicted"/>
<accession>A0A8J2RN91</accession>
<sequence>MDVPKQRNKVLTKVSFESSESFESSSASDDELDSTFNKYSCTPPSRQNIKGMQKRRELRILNSPKLSLEKTEKDKKEKSASTTHKWQQRETSKQRGSERRMKWITSSSNVGTSSTGETMAMIDGYASEDEANSDVESRNRFMSLCSRLIKLPRKKSEKTDSLQQSKQIISCQNRTEFQNYFTDLMKSSGNIEKINNHENQEKSEEELLWQSELKDLLWLELQAWISDRTPQEQDSYLIWDALDVWTRSVRCVSLNQSKALYEISTLLKELENVEELYPSGRALGLDYPLYSSTEFNDRIKAIVCWYNVTCLLQLKIDIIGHMLVSLGSKGLPWPTWPPWPINNEEHDIEEINTEMGKDNPELNSYTSISSDMQSPPIILTKKKVLRREKSRVQFFIENDPPTANRPNDRQRMEDSPTESWKSEYSGTDLPEADAELKHTFVTEPHLQTEEENVNRSKPETLRLDSYGTTSESDLECCRSGGLETPDGRLLYRHYIERALKNKGLRKMLRWIVIIHRVGMVRAKESLLKPDHYKGSSCSSSPYLYEDSEQLGGDCRPNTPELTELRRYGAWSVEIQSLKLPQYRTLYLFLCRMPMDVIRESLCIRLEQKPAEPSALSIRQLMQEFKAYLDYLKRWVCMGSPTSSIQKNILEYLREGINRRMEFHSDTSGSETEERSEKDMALTILRRIQRVLSEARDQCLKAVSVTKMIRRDLEVAAEFDISVPIPELLHRLTVTGHILVVLPHNDNYVVFVPKSLRSHREYLHCLLDLSSRSEPIPPCNDSKEESVPNYSQSSEDDAENEGYMILLQTQTGDGETIETLWKGETVRIRTLRDDAILRSHVQREVLLLIVFNAIHLSSRRREVQEALGPGLELRYENRPSNYVVAESLLQLKNEVICLSQTIIESIEEVVNKCSVQHLNVHLLDPLEQTPLISRWKEVVRHCFKLGFEFNKDVLRLVSGKPNVELALNVVKLANLWMNFTVKYSERGRGLKPKWATQGLEFLVTACESDITCHLPDEEFCKMKESISQCVHHIIGSLDQSSKLQSSSPAVRRFSKNSMTTFPSSLSAEMLSPLLSPMSSRKPSLQLTKDELSSSFSLPTLPRRDSGDILPWKDRVCRSVLLIESQRDATLEEATLIGRVARQTKEAKWAHSAQERSVFSWQRGVKIGKPLKL</sequence>
<feature type="region of interest" description="Disordered" evidence="1">
    <location>
        <begin position="15"/>
        <end position="101"/>
    </location>
</feature>
<evidence type="ECO:0000259" key="2">
    <source>
        <dbReference type="Pfam" id="PF19431"/>
    </source>
</evidence>
<feature type="region of interest" description="Disordered" evidence="1">
    <location>
        <begin position="397"/>
        <end position="426"/>
    </location>
</feature>
<reference evidence="3" key="1">
    <citation type="submission" date="2021-11" db="EMBL/GenBank/DDBJ databases">
        <authorList>
            <person name="Schell T."/>
        </authorList>
    </citation>
    <scope>NUCLEOTIDE SEQUENCE</scope>
    <source>
        <strain evidence="3">M5</strain>
    </source>
</reference>
<dbReference type="EMBL" id="CAKKLH010000152">
    <property type="protein sequence ID" value="CAH0104724.1"/>
    <property type="molecule type" value="Genomic_DNA"/>
</dbReference>